<name>A0ABV1WN73_9ACTN</name>
<sequence length="108" mass="11992">MTVPQRHSWQPPAGEELVARAPVSFATGAAHCVLTDRRLLVLGGLWDPREPWEEVLWETDLSTVATVERRPFSVGGRDFGITFTDGSRCRLTSLEGEPLVRHLTAARP</sequence>
<accession>A0ABV1WN73</accession>
<keyword evidence="2" id="KW-1185">Reference proteome</keyword>
<dbReference type="RefSeq" id="WP_350776537.1">
    <property type="nucleotide sequence ID" value="NZ_JBEPEK010000008.1"/>
</dbReference>
<dbReference type="Proteomes" id="UP001474181">
    <property type="component" value="Unassembled WGS sequence"/>
</dbReference>
<organism evidence="1 2">
    <name type="scientific">Streptomyces hyaluromycini</name>
    <dbReference type="NCBI Taxonomy" id="1377993"/>
    <lineage>
        <taxon>Bacteria</taxon>
        <taxon>Bacillati</taxon>
        <taxon>Actinomycetota</taxon>
        <taxon>Actinomycetes</taxon>
        <taxon>Kitasatosporales</taxon>
        <taxon>Streptomycetaceae</taxon>
        <taxon>Streptomyces</taxon>
    </lineage>
</organism>
<gene>
    <name evidence="1" type="ORF">ABT404_02220</name>
</gene>
<protein>
    <submittedName>
        <fullName evidence="1">Uncharacterized protein</fullName>
    </submittedName>
</protein>
<reference evidence="1 2" key="1">
    <citation type="submission" date="2024-06" db="EMBL/GenBank/DDBJ databases">
        <title>The Natural Products Discovery Center: Release of the First 8490 Sequenced Strains for Exploring Actinobacteria Biosynthetic Diversity.</title>
        <authorList>
            <person name="Kalkreuter E."/>
            <person name="Kautsar S.A."/>
            <person name="Yang D."/>
            <person name="Bader C.D."/>
            <person name="Teijaro C.N."/>
            <person name="Fluegel L."/>
            <person name="Davis C.M."/>
            <person name="Simpson J.R."/>
            <person name="Lauterbach L."/>
            <person name="Steele A.D."/>
            <person name="Gui C."/>
            <person name="Meng S."/>
            <person name="Li G."/>
            <person name="Viehrig K."/>
            <person name="Ye F."/>
            <person name="Su P."/>
            <person name="Kiefer A.F."/>
            <person name="Nichols A."/>
            <person name="Cepeda A.J."/>
            <person name="Yan W."/>
            <person name="Fan B."/>
            <person name="Jiang Y."/>
            <person name="Adhikari A."/>
            <person name="Zheng C.-J."/>
            <person name="Schuster L."/>
            <person name="Cowan T.M."/>
            <person name="Smanski M.J."/>
            <person name="Chevrette M.G."/>
            <person name="De Carvalho L.P.S."/>
            <person name="Shen B."/>
        </authorList>
    </citation>
    <scope>NUCLEOTIDE SEQUENCE [LARGE SCALE GENOMIC DNA]</scope>
    <source>
        <strain evidence="1 2">NPDC000234</strain>
    </source>
</reference>
<proteinExistence type="predicted"/>
<dbReference type="EMBL" id="JBEPEK010000008">
    <property type="protein sequence ID" value="MER7178306.1"/>
    <property type="molecule type" value="Genomic_DNA"/>
</dbReference>
<evidence type="ECO:0000313" key="1">
    <source>
        <dbReference type="EMBL" id="MER7178306.1"/>
    </source>
</evidence>
<comment type="caution">
    <text evidence="1">The sequence shown here is derived from an EMBL/GenBank/DDBJ whole genome shotgun (WGS) entry which is preliminary data.</text>
</comment>
<evidence type="ECO:0000313" key="2">
    <source>
        <dbReference type="Proteomes" id="UP001474181"/>
    </source>
</evidence>